<comment type="caution">
    <text evidence="1">The sequence shown here is derived from an EMBL/GenBank/DDBJ whole genome shotgun (WGS) entry which is preliminary data.</text>
</comment>
<evidence type="ECO:0000313" key="1">
    <source>
        <dbReference type="EMBL" id="KAI3692057.1"/>
    </source>
</evidence>
<proteinExistence type="predicted"/>
<dbReference type="EMBL" id="CM042057">
    <property type="protein sequence ID" value="KAI3692057.1"/>
    <property type="molecule type" value="Genomic_DNA"/>
</dbReference>
<keyword evidence="2" id="KW-1185">Reference proteome</keyword>
<sequence>MSCHGCRVLRKRCDDNCVLRPCLDWIQSPKAKGRAILFVSKFFGRTDLINFISSVPTHKRNALFQSLLFEAVGRTVNPVNGAIRFLSTGNWHLGQAAVRTVLAGGTPTVVVNDSHIDGVSEGFIGDILQGTHLRDQIRVLSAMFDDDATSASDASVKSRDPFPVL</sequence>
<accession>A0ACB8Z2P5</accession>
<name>A0ACB8Z2P5_ARCLA</name>
<dbReference type="Proteomes" id="UP001055879">
    <property type="component" value="Linkage Group LG11"/>
</dbReference>
<reference evidence="2" key="1">
    <citation type="journal article" date="2022" name="Mol. Ecol. Resour.">
        <title>The genomes of chicory, endive, great burdock and yacon provide insights into Asteraceae palaeo-polyploidization history and plant inulin production.</title>
        <authorList>
            <person name="Fan W."/>
            <person name="Wang S."/>
            <person name="Wang H."/>
            <person name="Wang A."/>
            <person name="Jiang F."/>
            <person name="Liu H."/>
            <person name="Zhao H."/>
            <person name="Xu D."/>
            <person name="Zhang Y."/>
        </authorList>
    </citation>
    <scope>NUCLEOTIDE SEQUENCE [LARGE SCALE GENOMIC DNA]</scope>
    <source>
        <strain evidence="2">cv. Niubang</strain>
    </source>
</reference>
<protein>
    <submittedName>
        <fullName evidence="1">Uncharacterized protein</fullName>
    </submittedName>
</protein>
<reference evidence="1 2" key="2">
    <citation type="journal article" date="2022" name="Mol. Ecol. Resour.">
        <title>The genomes of chicory, endive, great burdock and yacon provide insights into Asteraceae paleo-polyploidization history and plant inulin production.</title>
        <authorList>
            <person name="Fan W."/>
            <person name="Wang S."/>
            <person name="Wang H."/>
            <person name="Wang A."/>
            <person name="Jiang F."/>
            <person name="Liu H."/>
            <person name="Zhao H."/>
            <person name="Xu D."/>
            <person name="Zhang Y."/>
        </authorList>
    </citation>
    <scope>NUCLEOTIDE SEQUENCE [LARGE SCALE GENOMIC DNA]</scope>
    <source>
        <strain evidence="2">cv. Niubang</strain>
    </source>
</reference>
<evidence type="ECO:0000313" key="2">
    <source>
        <dbReference type="Proteomes" id="UP001055879"/>
    </source>
</evidence>
<gene>
    <name evidence="1" type="ORF">L6452_31866</name>
</gene>
<organism evidence="1 2">
    <name type="scientific">Arctium lappa</name>
    <name type="common">Greater burdock</name>
    <name type="synonym">Lappa major</name>
    <dbReference type="NCBI Taxonomy" id="4217"/>
    <lineage>
        <taxon>Eukaryota</taxon>
        <taxon>Viridiplantae</taxon>
        <taxon>Streptophyta</taxon>
        <taxon>Embryophyta</taxon>
        <taxon>Tracheophyta</taxon>
        <taxon>Spermatophyta</taxon>
        <taxon>Magnoliopsida</taxon>
        <taxon>eudicotyledons</taxon>
        <taxon>Gunneridae</taxon>
        <taxon>Pentapetalae</taxon>
        <taxon>asterids</taxon>
        <taxon>campanulids</taxon>
        <taxon>Asterales</taxon>
        <taxon>Asteraceae</taxon>
        <taxon>Carduoideae</taxon>
        <taxon>Cardueae</taxon>
        <taxon>Arctiinae</taxon>
        <taxon>Arctium</taxon>
    </lineage>
</organism>